<evidence type="ECO:0000313" key="10">
    <source>
        <dbReference type="RefSeq" id="XP_014673134.1"/>
    </source>
</evidence>
<dbReference type="PANTHER" id="PTHR22776">
    <property type="entry name" value="MARVEL-CONTAINING POTENTIAL LIPID RAFT-ASSOCIATED PROTEIN"/>
    <property type="match status" value="1"/>
</dbReference>
<organism evidence="8 10">
    <name type="scientific">Priapulus caudatus</name>
    <name type="common">Priapulid worm</name>
    <dbReference type="NCBI Taxonomy" id="37621"/>
    <lineage>
        <taxon>Eukaryota</taxon>
        <taxon>Metazoa</taxon>
        <taxon>Ecdysozoa</taxon>
        <taxon>Scalidophora</taxon>
        <taxon>Priapulida</taxon>
        <taxon>Priapulimorpha</taxon>
        <taxon>Priapulimorphida</taxon>
        <taxon>Priapulidae</taxon>
        <taxon>Priapulus</taxon>
    </lineage>
</organism>
<evidence type="ECO:0000313" key="9">
    <source>
        <dbReference type="RefSeq" id="XP_014673133.1"/>
    </source>
</evidence>
<evidence type="ECO:0000256" key="2">
    <source>
        <dbReference type="ARBA" id="ARBA00022692"/>
    </source>
</evidence>
<sequence>MSGVGVHFAPDCIPTRHGIAKLFQLGTTLLAFICVQVANYPYFAAAKYFLYLSVMTLIVTGLLGFLYLLFIPGTYRLPWVFAEMVYCGIVTVMFLVGSGILATNASYSAALGAGSFFGFSAMLAYGVDAVIKFMCWRSGETTQCAAAGPGRGGAATTSSPSHA</sequence>
<gene>
    <name evidence="9 10 11" type="primary">LOC106813504</name>
</gene>
<feature type="transmembrane region" description="Helical" evidence="6">
    <location>
        <begin position="22"/>
        <end position="42"/>
    </location>
</feature>
<name>A0ABM1ELR3_PRICU</name>
<feature type="transmembrane region" description="Helical" evidence="6">
    <location>
        <begin position="48"/>
        <end position="70"/>
    </location>
</feature>
<keyword evidence="2 5" id="KW-0812">Transmembrane</keyword>
<feature type="transmembrane region" description="Helical" evidence="6">
    <location>
        <begin position="107"/>
        <end position="127"/>
    </location>
</feature>
<reference evidence="9 10" key="1">
    <citation type="submission" date="2025-05" db="UniProtKB">
        <authorList>
            <consortium name="RefSeq"/>
        </authorList>
    </citation>
    <scope>IDENTIFICATION</scope>
</reference>
<dbReference type="RefSeq" id="XP_014673133.1">
    <property type="nucleotide sequence ID" value="XM_014817647.1"/>
</dbReference>
<proteinExistence type="predicted"/>
<dbReference type="RefSeq" id="XP_014673134.1">
    <property type="nucleotide sequence ID" value="XM_014817648.1"/>
</dbReference>
<dbReference type="RefSeq" id="XP_014673135.1">
    <property type="nucleotide sequence ID" value="XM_014817649.1"/>
</dbReference>
<evidence type="ECO:0000313" key="8">
    <source>
        <dbReference type="Proteomes" id="UP000695022"/>
    </source>
</evidence>
<dbReference type="GeneID" id="106813504"/>
<evidence type="ECO:0000256" key="4">
    <source>
        <dbReference type="ARBA" id="ARBA00023136"/>
    </source>
</evidence>
<comment type="subcellular location">
    <subcellularLocation>
        <location evidence="1">Membrane</location>
        <topology evidence="1">Multi-pass membrane protein</topology>
    </subcellularLocation>
</comment>
<accession>A0ABM1ELR3</accession>
<evidence type="ECO:0000313" key="11">
    <source>
        <dbReference type="RefSeq" id="XP_014673135.1"/>
    </source>
</evidence>
<dbReference type="PANTHER" id="PTHR22776:SF49">
    <property type="entry name" value="MARVEL DOMAIN-CONTAINING PROTEIN"/>
    <property type="match status" value="1"/>
</dbReference>
<dbReference type="InterPro" id="IPR050578">
    <property type="entry name" value="MARVEL-CKLF_proteins"/>
</dbReference>
<evidence type="ECO:0000256" key="6">
    <source>
        <dbReference type="SAM" id="Phobius"/>
    </source>
</evidence>
<evidence type="ECO:0000256" key="3">
    <source>
        <dbReference type="ARBA" id="ARBA00022989"/>
    </source>
</evidence>
<evidence type="ECO:0000256" key="5">
    <source>
        <dbReference type="PROSITE-ProRule" id="PRU00581"/>
    </source>
</evidence>
<dbReference type="PROSITE" id="PS51225">
    <property type="entry name" value="MARVEL"/>
    <property type="match status" value="1"/>
</dbReference>
<feature type="domain" description="MARVEL" evidence="7">
    <location>
        <begin position="12"/>
        <end position="137"/>
    </location>
</feature>
<evidence type="ECO:0000259" key="7">
    <source>
        <dbReference type="PROSITE" id="PS51225"/>
    </source>
</evidence>
<keyword evidence="3 6" id="KW-1133">Transmembrane helix</keyword>
<dbReference type="InterPro" id="IPR008253">
    <property type="entry name" value="Marvel"/>
</dbReference>
<dbReference type="Proteomes" id="UP000695022">
    <property type="component" value="Unplaced"/>
</dbReference>
<feature type="transmembrane region" description="Helical" evidence="6">
    <location>
        <begin position="77"/>
        <end position="101"/>
    </location>
</feature>
<keyword evidence="4 5" id="KW-0472">Membrane</keyword>
<dbReference type="Pfam" id="PF01284">
    <property type="entry name" value="MARVEL"/>
    <property type="match status" value="1"/>
</dbReference>
<keyword evidence="8" id="KW-1185">Reference proteome</keyword>
<evidence type="ECO:0000256" key="1">
    <source>
        <dbReference type="ARBA" id="ARBA00004141"/>
    </source>
</evidence>
<protein>
    <submittedName>
        <fullName evidence="9 10">Plasmolipin-like isoform X1</fullName>
    </submittedName>
</protein>